<keyword evidence="1" id="KW-0472">Membrane</keyword>
<accession>H6NH84</accession>
<keyword evidence="3" id="KW-1185">Reference proteome</keyword>
<feature type="transmembrane region" description="Helical" evidence="1">
    <location>
        <begin position="146"/>
        <end position="166"/>
    </location>
</feature>
<evidence type="ECO:0000313" key="2">
    <source>
        <dbReference type="EMBL" id="AFC28762.1"/>
    </source>
</evidence>
<name>H6NH84_9BACL</name>
<sequence length="177" mass="19506">MTIRPHILPLLLLLCGVLFGTLAPMTGVTYALSCAVQPSAPEEYDRSTLVFRGIAEEKSGEDTFTFRTVDTWKGPDEEQFEVRVSSWIPITLGDEYLVYAAAEDGVPAAHLCGRTGLWSAATEDRVFLPEPLYAFTPAAETPMSPLARTLLGASLVIALLFVLRVYSLRSRKKRSRP</sequence>
<keyword evidence="1" id="KW-1133">Transmembrane helix</keyword>
<dbReference type="HOGENOM" id="CLU_1516462_0_0_9"/>
<keyword evidence="1" id="KW-0812">Transmembrane</keyword>
<dbReference type="RefSeq" id="WP_014369265.1">
    <property type="nucleotide sequence ID" value="NC_016935.1"/>
</dbReference>
<evidence type="ECO:0008006" key="4">
    <source>
        <dbReference type="Google" id="ProtNLM"/>
    </source>
</evidence>
<reference evidence="2 3" key="1">
    <citation type="journal article" date="2012" name="J. Bacteriol.">
        <title>Complete Genome Sequence of Paenibacillus mucilaginosus 3016, a Bacterium Functional as Microbial Fertilizer.</title>
        <authorList>
            <person name="Ma M."/>
            <person name="Wang Z."/>
            <person name="Li L."/>
            <person name="Jiang X."/>
            <person name="Guan D."/>
            <person name="Cao F."/>
            <person name="Chen H."/>
            <person name="Wang X."/>
            <person name="Shen D."/>
            <person name="Du B."/>
            <person name="Li J."/>
        </authorList>
    </citation>
    <scope>NUCLEOTIDE SEQUENCE [LARGE SCALE GENOMIC DNA]</scope>
    <source>
        <strain evidence="2 3">3016</strain>
    </source>
</reference>
<dbReference type="AlphaFoldDB" id="H6NH84"/>
<organism evidence="2 3">
    <name type="scientific">Paenibacillus mucilaginosus 3016</name>
    <dbReference type="NCBI Taxonomy" id="1116391"/>
    <lineage>
        <taxon>Bacteria</taxon>
        <taxon>Bacillati</taxon>
        <taxon>Bacillota</taxon>
        <taxon>Bacilli</taxon>
        <taxon>Bacillales</taxon>
        <taxon>Paenibacillaceae</taxon>
        <taxon>Paenibacillus</taxon>
    </lineage>
</organism>
<evidence type="ECO:0000313" key="3">
    <source>
        <dbReference type="Proteomes" id="UP000007523"/>
    </source>
</evidence>
<dbReference type="EMBL" id="CP003235">
    <property type="protein sequence ID" value="AFC28762.1"/>
    <property type="molecule type" value="Genomic_DNA"/>
</dbReference>
<dbReference type="Proteomes" id="UP000007523">
    <property type="component" value="Chromosome"/>
</dbReference>
<proteinExistence type="predicted"/>
<dbReference type="KEGG" id="pmq:PM3016_1856"/>
<gene>
    <name evidence="2" type="ORF">PM3016_1856</name>
</gene>
<evidence type="ECO:0000256" key="1">
    <source>
        <dbReference type="SAM" id="Phobius"/>
    </source>
</evidence>
<protein>
    <recommendedName>
        <fullName evidence="4">CbiN domain-containing protein</fullName>
    </recommendedName>
</protein>